<feature type="transmembrane region" description="Helical" evidence="7">
    <location>
        <begin position="21"/>
        <end position="43"/>
    </location>
</feature>
<dbReference type="RefSeq" id="WP_207340014.1">
    <property type="nucleotide sequence ID" value="NZ_CP074405.1"/>
</dbReference>
<comment type="subcellular location">
    <subcellularLocation>
        <location evidence="1">Cell membrane</location>
        <topology evidence="1">Multi-pass membrane protein</topology>
    </subcellularLocation>
</comment>
<dbReference type="SUPFAM" id="SSF103473">
    <property type="entry name" value="MFS general substrate transporter"/>
    <property type="match status" value="1"/>
</dbReference>
<dbReference type="Gene3D" id="1.20.1250.20">
    <property type="entry name" value="MFS general substrate transporter like domains"/>
    <property type="match status" value="1"/>
</dbReference>
<feature type="domain" description="Major facilitator superfamily (MFS) profile" evidence="8">
    <location>
        <begin position="230"/>
        <end position="438"/>
    </location>
</feature>
<dbReference type="CDD" id="cd06173">
    <property type="entry name" value="MFS_MefA_like"/>
    <property type="match status" value="1"/>
</dbReference>
<keyword evidence="2" id="KW-0813">Transport</keyword>
<keyword evidence="5 7" id="KW-1133">Transmembrane helix</keyword>
<feature type="transmembrane region" description="Helical" evidence="7">
    <location>
        <begin position="377"/>
        <end position="393"/>
    </location>
</feature>
<reference evidence="9 10" key="1">
    <citation type="submission" date="2021-05" db="EMBL/GenBank/DDBJ databases">
        <title>Novel species in genus Cellulomonas.</title>
        <authorList>
            <person name="Zhang G."/>
        </authorList>
    </citation>
    <scope>NUCLEOTIDE SEQUENCE [LARGE SCALE GENOMIC DNA]</scope>
    <source>
        <strain evidence="10">zg-ZUI222</strain>
    </source>
</reference>
<feature type="transmembrane region" description="Helical" evidence="7">
    <location>
        <begin position="109"/>
        <end position="131"/>
    </location>
</feature>
<protein>
    <submittedName>
        <fullName evidence="9">MFS transporter</fullName>
    </submittedName>
</protein>
<feature type="transmembrane region" description="Helical" evidence="7">
    <location>
        <begin position="83"/>
        <end position="103"/>
    </location>
</feature>
<keyword evidence="3" id="KW-1003">Cell membrane</keyword>
<feature type="transmembrane region" description="Helical" evidence="7">
    <location>
        <begin position="331"/>
        <end position="350"/>
    </location>
</feature>
<evidence type="ECO:0000256" key="1">
    <source>
        <dbReference type="ARBA" id="ARBA00004651"/>
    </source>
</evidence>
<evidence type="ECO:0000313" key="9">
    <source>
        <dbReference type="EMBL" id="QVI62348.1"/>
    </source>
</evidence>
<dbReference type="Pfam" id="PF05977">
    <property type="entry name" value="MFS_3"/>
    <property type="match status" value="1"/>
</dbReference>
<dbReference type="InterPro" id="IPR036259">
    <property type="entry name" value="MFS_trans_sf"/>
</dbReference>
<feature type="transmembrane region" description="Helical" evidence="7">
    <location>
        <begin position="297"/>
        <end position="319"/>
    </location>
</feature>
<proteinExistence type="predicted"/>
<evidence type="ECO:0000259" key="8">
    <source>
        <dbReference type="PROSITE" id="PS50850"/>
    </source>
</evidence>
<feature type="transmembrane region" description="Helical" evidence="7">
    <location>
        <begin position="399"/>
        <end position="418"/>
    </location>
</feature>
<feature type="transmembrane region" description="Helical" evidence="7">
    <location>
        <begin position="263"/>
        <end position="285"/>
    </location>
</feature>
<evidence type="ECO:0000256" key="4">
    <source>
        <dbReference type="ARBA" id="ARBA00022692"/>
    </source>
</evidence>
<dbReference type="PANTHER" id="PTHR23513">
    <property type="entry name" value="INTEGRAL MEMBRANE EFFLUX PROTEIN-RELATED"/>
    <property type="match status" value="1"/>
</dbReference>
<evidence type="ECO:0000313" key="10">
    <source>
        <dbReference type="Proteomes" id="UP000677804"/>
    </source>
</evidence>
<name>A0ABX8D4F6_9CELL</name>
<evidence type="ECO:0000256" key="3">
    <source>
        <dbReference type="ARBA" id="ARBA00022475"/>
    </source>
</evidence>
<evidence type="ECO:0000256" key="2">
    <source>
        <dbReference type="ARBA" id="ARBA00022448"/>
    </source>
</evidence>
<organism evidence="9 10">
    <name type="scientific">Cellulomonas wangleii</name>
    <dbReference type="NCBI Taxonomy" id="2816956"/>
    <lineage>
        <taxon>Bacteria</taxon>
        <taxon>Bacillati</taxon>
        <taxon>Actinomycetota</taxon>
        <taxon>Actinomycetes</taxon>
        <taxon>Micrococcales</taxon>
        <taxon>Cellulomonadaceae</taxon>
        <taxon>Cellulomonas</taxon>
    </lineage>
</organism>
<feature type="transmembrane region" description="Helical" evidence="7">
    <location>
        <begin position="234"/>
        <end position="257"/>
    </location>
</feature>
<dbReference type="InterPro" id="IPR010290">
    <property type="entry name" value="TM_effector"/>
</dbReference>
<keyword evidence="10" id="KW-1185">Reference proteome</keyword>
<evidence type="ECO:0000256" key="5">
    <source>
        <dbReference type="ARBA" id="ARBA00022989"/>
    </source>
</evidence>
<dbReference type="Proteomes" id="UP000677804">
    <property type="component" value="Chromosome"/>
</dbReference>
<evidence type="ECO:0000256" key="6">
    <source>
        <dbReference type="ARBA" id="ARBA00023136"/>
    </source>
</evidence>
<sequence length="438" mass="45048">MTDDRPTQTMTLRGVRGFGRLWSASTVSAFGSYVTTFAVPFIVVDALDGDAVDVGLVNAARWVPYLVFGLLAGVMVDRMRRRPVLVATDLLSAVALGAIPALSMTGHLGVGWLVVLMAVFGLCTLVGDAAFQSFVPRVVPTTLLGSAHARLDQSDAVAQVSGPALAGGLVRLLGAPLTVLVDAVTYLASAVLLATVKVDEPAVERRSNARLRSIGTEIREGVRWVYRHPTLRPLALSTHAWFACSAVAGAVMVPFAYRTLHLSAGTLGLALSVAGLGALVGASVAVRLGRRFGAGRVIVVARFGTGIAWGLMAFSPVAMHEGPAAGGWGGGPAWVVFALGQLLLGLCMGAENTNELAYRQTATPDALQGRMNATMRSINRAMIVVAAPLGGLLGDAAGYGAALVVAGGALVVATAVTVGSRLWGARLGDASTSTADGL</sequence>
<accession>A0ABX8D4F6</accession>
<gene>
    <name evidence="9" type="ORF">KG103_18430</name>
</gene>
<dbReference type="EMBL" id="CP074405">
    <property type="protein sequence ID" value="QVI62348.1"/>
    <property type="molecule type" value="Genomic_DNA"/>
</dbReference>
<dbReference type="InterPro" id="IPR020846">
    <property type="entry name" value="MFS_dom"/>
</dbReference>
<dbReference type="PANTHER" id="PTHR23513:SF6">
    <property type="entry name" value="MAJOR FACILITATOR SUPERFAMILY ASSOCIATED DOMAIN-CONTAINING PROTEIN"/>
    <property type="match status" value="1"/>
</dbReference>
<dbReference type="PROSITE" id="PS50850">
    <property type="entry name" value="MFS"/>
    <property type="match status" value="1"/>
</dbReference>
<keyword evidence="6 7" id="KW-0472">Membrane</keyword>
<feature type="transmembrane region" description="Helical" evidence="7">
    <location>
        <begin position="55"/>
        <end position="76"/>
    </location>
</feature>
<keyword evidence="4 7" id="KW-0812">Transmembrane</keyword>
<evidence type="ECO:0000256" key="7">
    <source>
        <dbReference type="SAM" id="Phobius"/>
    </source>
</evidence>